<comment type="caution">
    <text evidence="5">The sequence shown here is derived from an EMBL/GenBank/DDBJ whole genome shotgun (WGS) entry which is preliminary data.</text>
</comment>
<dbReference type="Gene3D" id="3.20.20.140">
    <property type="entry name" value="Metal-dependent hydrolases"/>
    <property type="match status" value="2"/>
</dbReference>
<dbReference type="Proteomes" id="UP000219522">
    <property type="component" value="Unassembled WGS sequence"/>
</dbReference>
<sequence length="595" mass="63923">MAKAARRWYPLAPDKPQVVETAADRARSLKAPKPGPVDPLDGARLALAGRVVTMDDRFTVKKNAVVYIDKGSIVAVRNRSAGSPAGFADVAIVETGGTIFPGLIELHNHLSYNALPLWSPVPQLYGDRGQWPRHPDYRRLISGPMTVVGEYRDARGQAALLAPLVRYVECKCMLGGVTTSQGIMLNSNAGVQRYYRGILRNVEQTDDPALSEAQARIADVDAKDARSFLARLEKEDSCYLLHLAEGITPANATESVARKHFLALEVAPGEWAINDRLTAIHAAGLVPADFKTLARFGGSMVWSPLSNLLLYGATAHVDAARKANVRIGIGSDWSPSGSKNLLGELKVAWLYSQHLLDGLFSARDLVAMATRDAAAILKWQGALGTLEAGRRADLLIIEGNAGDPYEALIRAKETSITLVMINGVPRYGLPATMKALGVEGEALKVGGQARKLYLEQASGDPDVAKVSLAAATKTLKRAFSRLPDLARAIEKAGTSPPAKRLVAFDAPRPVVWTLALDEIRDTGMDQRPRLPFDGPHDFTGPKLAPAASKSTPLSTLLGAIELDSLTVADDAHFLARIAAEPNLPESIRSGLAQLY</sequence>
<dbReference type="SUPFAM" id="SSF51556">
    <property type="entry name" value="Metallo-dependent hydrolases"/>
    <property type="match status" value="1"/>
</dbReference>
<evidence type="ECO:0000313" key="5">
    <source>
        <dbReference type="EMBL" id="SOE88832.1"/>
    </source>
</evidence>
<dbReference type="Gene3D" id="2.30.40.10">
    <property type="entry name" value="Urease, subunit C, domain 1"/>
    <property type="match status" value="1"/>
</dbReference>
<dbReference type="PANTHER" id="PTHR43794:SF11">
    <property type="entry name" value="AMIDOHYDROLASE-RELATED DOMAIN-CONTAINING PROTEIN"/>
    <property type="match status" value="1"/>
</dbReference>
<keyword evidence="2" id="KW-0378">Hydrolase</keyword>
<gene>
    <name evidence="5" type="ORF">SAMN05446927_7457</name>
</gene>
<dbReference type="PANTHER" id="PTHR43794">
    <property type="entry name" value="AMINOHYDROLASE SSNA-RELATED"/>
    <property type="match status" value="1"/>
</dbReference>
<feature type="region of interest" description="Disordered" evidence="3">
    <location>
        <begin position="525"/>
        <end position="549"/>
    </location>
</feature>
<dbReference type="GO" id="GO:0016810">
    <property type="term" value="F:hydrolase activity, acting on carbon-nitrogen (but not peptide) bonds"/>
    <property type="evidence" value="ECO:0007669"/>
    <property type="project" value="InterPro"/>
</dbReference>
<evidence type="ECO:0000256" key="3">
    <source>
        <dbReference type="SAM" id="MobiDB-lite"/>
    </source>
</evidence>
<dbReference type="InterPro" id="IPR006680">
    <property type="entry name" value="Amidohydro-rel"/>
</dbReference>
<proteinExistence type="inferred from homology"/>
<dbReference type="SUPFAM" id="SSF51338">
    <property type="entry name" value="Composite domain of metallo-dependent hydrolases"/>
    <property type="match status" value="1"/>
</dbReference>
<dbReference type="InterPro" id="IPR050287">
    <property type="entry name" value="MTA/SAH_deaminase"/>
</dbReference>
<dbReference type="EMBL" id="OCSU01000003">
    <property type="protein sequence ID" value="SOE88832.1"/>
    <property type="molecule type" value="Genomic_DNA"/>
</dbReference>
<dbReference type="RefSeq" id="WP_097190851.1">
    <property type="nucleotide sequence ID" value="NZ_OCSU01000003.1"/>
</dbReference>
<comment type="similarity">
    <text evidence="1">Belongs to the metallo-dependent hydrolases superfamily. ATZ/TRZ family.</text>
</comment>
<feature type="domain" description="Amidohydrolase-related" evidence="4">
    <location>
        <begin position="98"/>
        <end position="424"/>
    </location>
</feature>
<evidence type="ECO:0000256" key="1">
    <source>
        <dbReference type="ARBA" id="ARBA00006745"/>
    </source>
</evidence>
<name>A0A7Z7IGH2_9BURK</name>
<evidence type="ECO:0000256" key="2">
    <source>
        <dbReference type="ARBA" id="ARBA00022801"/>
    </source>
</evidence>
<accession>A0A7Z7IGH2</accession>
<keyword evidence="6" id="KW-1185">Reference proteome</keyword>
<reference evidence="5 6" key="1">
    <citation type="submission" date="2017-09" db="EMBL/GenBank/DDBJ databases">
        <authorList>
            <person name="Varghese N."/>
            <person name="Submissions S."/>
        </authorList>
    </citation>
    <scope>NUCLEOTIDE SEQUENCE [LARGE SCALE GENOMIC DNA]</scope>
    <source>
        <strain evidence="5 6">OK806</strain>
    </source>
</reference>
<evidence type="ECO:0000313" key="6">
    <source>
        <dbReference type="Proteomes" id="UP000219522"/>
    </source>
</evidence>
<evidence type="ECO:0000259" key="4">
    <source>
        <dbReference type="Pfam" id="PF01979"/>
    </source>
</evidence>
<dbReference type="AlphaFoldDB" id="A0A7Z7IGH2"/>
<dbReference type="InterPro" id="IPR032466">
    <property type="entry name" value="Metal_Hydrolase"/>
</dbReference>
<protein>
    <submittedName>
        <fullName evidence="5">Cytosine/adenosine deaminase</fullName>
    </submittedName>
</protein>
<organism evidence="5 6">
    <name type="scientific">Caballeronia arationis</name>
    <dbReference type="NCBI Taxonomy" id="1777142"/>
    <lineage>
        <taxon>Bacteria</taxon>
        <taxon>Pseudomonadati</taxon>
        <taxon>Pseudomonadota</taxon>
        <taxon>Betaproteobacteria</taxon>
        <taxon>Burkholderiales</taxon>
        <taxon>Burkholderiaceae</taxon>
        <taxon>Caballeronia</taxon>
    </lineage>
</organism>
<dbReference type="Pfam" id="PF01979">
    <property type="entry name" value="Amidohydro_1"/>
    <property type="match status" value="1"/>
</dbReference>
<feature type="compositionally biased region" description="Basic and acidic residues" evidence="3">
    <location>
        <begin position="525"/>
        <end position="536"/>
    </location>
</feature>
<dbReference type="InterPro" id="IPR011059">
    <property type="entry name" value="Metal-dep_hydrolase_composite"/>
</dbReference>